<proteinExistence type="predicted"/>
<evidence type="ECO:0000313" key="4">
    <source>
        <dbReference type="EMBL" id="QCE05448.1"/>
    </source>
</evidence>
<dbReference type="PANTHER" id="PTHR43383">
    <property type="entry name" value="NODULIN 6"/>
    <property type="match status" value="1"/>
</dbReference>
<keyword evidence="2" id="KW-0732">Signal</keyword>
<name>A0A4D6MWG8_VIGUN</name>
<feature type="region of interest" description="Disordered" evidence="1">
    <location>
        <begin position="515"/>
        <end position="549"/>
    </location>
</feature>
<dbReference type="InterPro" id="IPR006680">
    <property type="entry name" value="Amidohydro-rel"/>
</dbReference>
<feature type="chain" id="PRO_5020031649" evidence="2">
    <location>
        <begin position="29"/>
        <end position="608"/>
    </location>
</feature>
<organism evidence="4 5">
    <name type="scientific">Vigna unguiculata</name>
    <name type="common">Cowpea</name>
    <dbReference type="NCBI Taxonomy" id="3917"/>
    <lineage>
        <taxon>Eukaryota</taxon>
        <taxon>Viridiplantae</taxon>
        <taxon>Streptophyta</taxon>
        <taxon>Embryophyta</taxon>
        <taxon>Tracheophyta</taxon>
        <taxon>Spermatophyta</taxon>
        <taxon>Magnoliopsida</taxon>
        <taxon>eudicotyledons</taxon>
        <taxon>Gunneridae</taxon>
        <taxon>Pentapetalae</taxon>
        <taxon>rosids</taxon>
        <taxon>fabids</taxon>
        <taxon>Fabales</taxon>
        <taxon>Fabaceae</taxon>
        <taxon>Papilionoideae</taxon>
        <taxon>50 kb inversion clade</taxon>
        <taxon>NPAAA clade</taxon>
        <taxon>indigoferoid/millettioid clade</taxon>
        <taxon>Phaseoleae</taxon>
        <taxon>Vigna</taxon>
    </lineage>
</organism>
<dbReference type="Pfam" id="PF04909">
    <property type="entry name" value="Amidohydro_2"/>
    <property type="match status" value="1"/>
</dbReference>
<dbReference type="Gene3D" id="3.20.20.140">
    <property type="entry name" value="Metal-dependent hydrolases"/>
    <property type="match status" value="1"/>
</dbReference>
<reference evidence="4 5" key="1">
    <citation type="submission" date="2019-04" db="EMBL/GenBank/DDBJ databases">
        <title>An improved genome assembly and genetic linkage map for asparagus bean, Vigna unguiculata ssp. sesquipedialis.</title>
        <authorList>
            <person name="Xia Q."/>
            <person name="Zhang R."/>
            <person name="Dong Y."/>
        </authorList>
    </citation>
    <scope>NUCLEOTIDE SEQUENCE [LARGE SCALE GENOMIC DNA]</scope>
    <source>
        <tissue evidence="4">Leaf</tissue>
    </source>
</reference>
<dbReference type="AlphaFoldDB" id="A0A4D6MWG8"/>
<evidence type="ECO:0000259" key="3">
    <source>
        <dbReference type="Pfam" id="PF04909"/>
    </source>
</evidence>
<dbReference type="InterPro" id="IPR032466">
    <property type="entry name" value="Metal_Hydrolase"/>
</dbReference>
<evidence type="ECO:0000256" key="2">
    <source>
        <dbReference type="SAM" id="SignalP"/>
    </source>
</evidence>
<sequence length="608" mass="68350">MHFSFSFQLTIFFAISSLVILSNPRVTAIEVEEGDGMDFSELRKTVEEIEVVDGHSHNIVAFDSNSISSGFAQAFIVGAFADADAIAFAQTSLTFKRGLRDVAELYGTEVSLQSVEEYRNVSGIESITSTCLKAAKISAILMDDGVEMDKKNEIQWHKNFTPFVGRILRTERVAEQILEQGLSNGSSWTIDSFTEAYVSNTTFTVAKEIYALKSIVAYYGGLEINLKVTKTEAEESLRQVLINATKPIYLLYHRNLVDYLFLQSLEIALTYDLPMQIHTGFGDRLLDLRKSNPLHFRSVLEDKRYSKCRFVFLHASHPFSKEASYLASVYLDFGSAIPRLSMHGMISAVKGLLTLAPINKVMFSSDGHTFSETFYLGSKNAREVVFSVLRDACIDGELLILEAVEAAKDILARNAIRFYKISSNITVPYEENYHYDTIILVNLNSRSNNRRLEEVKENEGRLVCRGARRCYGTAKWYALPFRLVVLKLCQAIVQVARTYAGNLLRTTLYNARTLSRSRQPPSARVLPPLLREPGNSVTPFSPRRDKQGARLGLLRERSPRRPARRFERVSISPKREGSRLSDTAHVLLLSFSSPRLGEGGSPERARLA</sequence>
<feature type="domain" description="Amidohydrolase-related" evidence="3">
    <location>
        <begin position="266"/>
        <end position="420"/>
    </location>
</feature>
<gene>
    <name evidence="4" type="ORF">DEO72_LG9g451</name>
</gene>
<dbReference type="SUPFAM" id="SSF51556">
    <property type="entry name" value="Metallo-dependent hydrolases"/>
    <property type="match status" value="1"/>
</dbReference>
<protein>
    <submittedName>
        <fullName evidence="4">Metal-dependent hydrolase</fullName>
    </submittedName>
</protein>
<keyword evidence="5" id="KW-1185">Reference proteome</keyword>
<dbReference type="EMBL" id="CP039353">
    <property type="protein sequence ID" value="QCE05448.1"/>
    <property type="molecule type" value="Genomic_DNA"/>
</dbReference>
<dbReference type="PANTHER" id="PTHR43383:SF2">
    <property type="entry name" value="AMIDOHYDROLASE 2 FAMILY PROTEIN"/>
    <property type="match status" value="1"/>
</dbReference>
<dbReference type="GO" id="GO:0016787">
    <property type="term" value="F:hydrolase activity"/>
    <property type="evidence" value="ECO:0007669"/>
    <property type="project" value="UniProtKB-KW"/>
</dbReference>
<evidence type="ECO:0000313" key="5">
    <source>
        <dbReference type="Proteomes" id="UP000501690"/>
    </source>
</evidence>
<evidence type="ECO:0000256" key="1">
    <source>
        <dbReference type="SAM" id="MobiDB-lite"/>
    </source>
</evidence>
<dbReference type="Proteomes" id="UP000501690">
    <property type="component" value="Linkage Group LG9"/>
</dbReference>
<feature type="signal peptide" evidence="2">
    <location>
        <begin position="1"/>
        <end position="28"/>
    </location>
</feature>
<keyword evidence="4" id="KW-0378">Hydrolase</keyword>
<accession>A0A4D6MWG8</accession>